<accession>A0A7S4PWT6</accession>
<dbReference type="EMBL" id="HBNR01006634">
    <property type="protein sequence ID" value="CAE4564735.1"/>
    <property type="molecule type" value="Transcribed_RNA"/>
</dbReference>
<dbReference type="PROSITE" id="PS00018">
    <property type="entry name" value="EF_HAND_1"/>
    <property type="match status" value="2"/>
</dbReference>
<dbReference type="SMART" id="SM00054">
    <property type="entry name" value="EFh"/>
    <property type="match status" value="2"/>
</dbReference>
<dbReference type="InterPro" id="IPR018247">
    <property type="entry name" value="EF_Hand_1_Ca_BS"/>
</dbReference>
<dbReference type="AlphaFoldDB" id="A0A7S4PWT6"/>
<dbReference type="Gene3D" id="1.10.238.10">
    <property type="entry name" value="EF-hand"/>
    <property type="match status" value="1"/>
</dbReference>
<dbReference type="PROSITE" id="PS50222">
    <property type="entry name" value="EF_HAND_2"/>
    <property type="match status" value="2"/>
</dbReference>
<dbReference type="SUPFAM" id="SSF47473">
    <property type="entry name" value="EF-hand"/>
    <property type="match status" value="1"/>
</dbReference>
<dbReference type="CDD" id="cd00051">
    <property type="entry name" value="EFh"/>
    <property type="match status" value="1"/>
</dbReference>
<evidence type="ECO:0000256" key="2">
    <source>
        <dbReference type="SAM" id="Coils"/>
    </source>
</evidence>
<keyword evidence="1" id="KW-0106">Calcium</keyword>
<name>A0A7S4PWT6_9DINO</name>
<evidence type="ECO:0000313" key="4">
    <source>
        <dbReference type="EMBL" id="CAE4564735.1"/>
    </source>
</evidence>
<sequence>MAATSEGGESAEARAAALEEQVSRLAQMAKTLAAAEARGSALEVAAAAEAAMNDLDSARVAHGDADPAGRDETLKARLGDVTAQATKVYSAATERFARELEPLRVEVAQAVLSRIAERKGGGGDLFRLADRDGDGAVDRGEFLDFVARNSREGFAPERLHLLFDYLDDDADGRLSRDEFARCLIVLYRVSRPNVDLCHTMGLTQGRLVRRLELNETAELVEGPVRESNGAVRIRCRSLRDGATGWAMACGSNGVVFMQQTRIHFQVKRSTPLTSTFSVDGSTALRQLKEGELLEVLVWERLHEQSGLKRLRGRALRDSAVGWATTVGNGGMVYLQAV</sequence>
<dbReference type="InterPro" id="IPR011992">
    <property type="entry name" value="EF-hand-dom_pair"/>
</dbReference>
<dbReference type="InterPro" id="IPR002048">
    <property type="entry name" value="EF_hand_dom"/>
</dbReference>
<feature type="coiled-coil region" evidence="2">
    <location>
        <begin position="8"/>
        <end position="38"/>
    </location>
</feature>
<reference evidence="4" key="1">
    <citation type="submission" date="2021-01" db="EMBL/GenBank/DDBJ databases">
        <authorList>
            <person name="Corre E."/>
            <person name="Pelletier E."/>
            <person name="Niang G."/>
            <person name="Scheremetjew M."/>
            <person name="Finn R."/>
            <person name="Kale V."/>
            <person name="Holt S."/>
            <person name="Cochrane G."/>
            <person name="Meng A."/>
            <person name="Brown T."/>
            <person name="Cohen L."/>
        </authorList>
    </citation>
    <scope>NUCLEOTIDE SEQUENCE</scope>
    <source>
        <strain evidence="4">CCMP3105</strain>
    </source>
</reference>
<evidence type="ECO:0000259" key="3">
    <source>
        <dbReference type="PROSITE" id="PS50222"/>
    </source>
</evidence>
<proteinExistence type="predicted"/>
<feature type="domain" description="EF-hand" evidence="3">
    <location>
        <begin position="154"/>
        <end position="189"/>
    </location>
</feature>
<protein>
    <recommendedName>
        <fullName evidence="3">EF-hand domain-containing protein</fullName>
    </recommendedName>
</protein>
<dbReference type="Pfam" id="PF13499">
    <property type="entry name" value="EF-hand_7"/>
    <property type="match status" value="1"/>
</dbReference>
<dbReference type="GO" id="GO:0005509">
    <property type="term" value="F:calcium ion binding"/>
    <property type="evidence" value="ECO:0007669"/>
    <property type="project" value="InterPro"/>
</dbReference>
<feature type="domain" description="EF-hand" evidence="3">
    <location>
        <begin position="124"/>
        <end position="152"/>
    </location>
</feature>
<keyword evidence="2" id="KW-0175">Coiled coil</keyword>
<organism evidence="4">
    <name type="scientific">Alexandrium monilatum</name>
    <dbReference type="NCBI Taxonomy" id="311494"/>
    <lineage>
        <taxon>Eukaryota</taxon>
        <taxon>Sar</taxon>
        <taxon>Alveolata</taxon>
        <taxon>Dinophyceae</taxon>
        <taxon>Gonyaulacales</taxon>
        <taxon>Pyrocystaceae</taxon>
        <taxon>Alexandrium</taxon>
    </lineage>
</organism>
<evidence type="ECO:0000256" key="1">
    <source>
        <dbReference type="ARBA" id="ARBA00022837"/>
    </source>
</evidence>
<gene>
    <name evidence="4" type="ORF">AMON00008_LOCUS4354</name>
</gene>